<dbReference type="RefSeq" id="WP_197312874.1">
    <property type="nucleotide sequence ID" value="NZ_JADZLT010000056.1"/>
</dbReference>
<feature type="chain" id="PRO_5037414294" evidence="1">
    <location>
        <begin position="26"/>
        <end position="269"/>
    </location>
</feature>
<dbReference type="Pfam" id="PF08904">
    <property type="entry name" value="EipB_like"/>
    <property type="match status" value="1"/>
</dbReference>
<feature type="signal peptide" evidence="1">
    <location>
        <begin position="1"/>
        <end position="25"/>
    </location>
</feature>
<evidence type="ECO:0000313" key="3">
    <source>
        <dbReference type="Proteomes" id="UP000631694"/>
    </source>
</evidence>
<organism evidence="2 3">
    <name type="scientific">Methylobrevis albus</name>
    <dbReference type="NCBI Taxonomy" id="2793297"/>
    <lineage>
        <taxon>Bacteria</taxon>
        <taxon>Pseudomonadati</taxon>
        <taxon>Pseudomonadota</taxon>
        <taxon>Alphaproteobacteria</taxon>
        <taxon>Hyphomicrobiales</taxon>
        <taxon>Pleomorphomonadaceae</taxon>
        <taxon>Methylobrevis</taxon>
    </lineage>
</organism>
<evidence type="ECO:0000313" key="2">
    <source>
        <dbReference type="EMBL" id="MBH0239800.1"/>
    </source>
</evidence>
<dbReference type="InterPro" id="IPR015000">
    <property type="entry name" value="EipB-like"/>
</dbReference>
<sequence>MTKTSRALLSTVSIGLIAAAGAASATELLPHRAIYDLALADATERSNIAGLSGRMVLEFTGAACEGYTTNFRFVLEFTDNDEQEVVTDLRTSTYEAPGGESFQFLSQTYTNQVLSQEVKGSATRGGDGVVVKLEQPEGKTVDLGAGTMFPTGNLVDIIATAEKGGRVLEADIFDGSDTGQEAYRTTAMISAPEMDAPSGPAAAFAGLKRWPVNVAYFDIGATGDQVPEYSIAFDLYENGVSDDLTLDYGDFQIGGRLATLEPLPVPKCD</sequence>
<gene>
    <name evidence="2" type="ORF">I5731_18415</name>
</gene>
<reference evidence="2" key="1">
    <citation type="submission" date="2020-12" db="EMBL/GenBank/DDBJ databases">
        <title>Methylobrevis albus sp. nov., isolated from fresh water lack sediment.</title>
        <authorList>
            <person name="Zou Q."/>
        </authorList>
    </citation>
    <scope>NUCLEOTIDE SEQUENCE</scope>
    <source>
        <strain evidence="2">L22</strain>
    </source>
</reference>
<keyword evidence="1" id="KW-0732">Signal</keyword>
<dbReference type="AlphaFoldDB" id="A0A931N086"/>
<protein>
    <submittedName>
        <fullName evidence="2">Cell envelope integrity EipB family protein</fullName>
    </submittedName>
</protein>
<proteinExistence type="predicted"/>
<evidence type="ECO:0000256" key="1">
    <source>
        <dbReference type="SAM" id="SignalP"/>
    </source>
</evidence>
<name>A0A931N086_9HYPH</name>
<dbReference type="Proteomes" id="UP000631694">
    <property type="component" value="Unassembled WGS sequence"/>
</dbReference>
<comment type="caution">
    <text evidence="2">The sequence shown here is derived from an EMBL/GenBank/DDBJ whole genome shotgun (WGS) entry which is preliminary data.</text>
</comment>
<keyword evidence="3" id="KW-1185">Reference proteome</keyword>
<accession>A0A931N086</accession>
<dbReference type="EMBL" id="JADZLT010000056">
    <property type="protein sequence ID" value="MBH0239800.1"/>
    <property type="molecule type" value="Genomic_DNA"/>
</dbReference>